<evidence type="ECO:0000313" key="2">
    <source>
        <dbReference type="Proteomes" id="UP001610432"/>
    </source>
</evidence>
<gene>
    <name evidence="1" type="ORF">BJX67DRAFT_354545</name>
</gene>
<keyword evidence="2" id="KW-1185">Reference proteome</keyword>
<dbReference type="RefSeq" id="XP_070885655.1">
    <property type="nucleotide sequence ID" value="XM_071029231.1"/>
</dbReference>
<evidence type="ECO:0000313" key="1">
    <source>
        <dbReference type="EMBL" id="KAL2866676.1"/>
    </source>
</evidence>
<comment type="caution">
    <text evidence="1">The sequence shown here is derived from an EMBL/GenBank/DDBJ whole genome shotgun (WGS) entry which is preliminary data.</text>
</comment>
<accession>A0ABR4LQ59</accession>
<reference evidence="1 2" key="1">
    <citation type="submission" date="2024-07" db="EMBL/GenBank/DDBJ databases">
        <title>Section-level genome sequencing and comparative genomics of Aspergillus sections Usti and Cavernicolus.</title>
        <authorList>
            <consortium name="Lawrence Berkeley National Laboratory"/>
            <person name="Nybo J.L."/>
            <person name="Vesth T.C."/>
            <person name="Theobald S."/>
            <person name="Frisvad J.C."/>
            <person name="Larsen T.O."/>
            <person name="Kjaerboelling I."/>
            <person name="Rothschild-Mancinelli K."/>
            <person name="Lyhne E.K."/>
            <person name="Kogle M.E."/>
            <person name="Barry K."/>
            <person name="Clum A."/>
            <person name="Na H."/>
            <person name="Ledsgaard L."/>
            <person name="Lin J."/>
            <person name="Lipzen A."/>
            <person name="Kuo A."/>
            <person name="Riley R."/>
            <person name="Mondo S."/>
            <person name="Labutti K."/>
            <person name="Haridas S."/>
            <person name="Pangalinan J."/>
            <person name="Salamov A.A."/>
            <person name="Simmons B.A."/>
            <person name="Magnuson J.K."/>
            <person name="Chen J."/>
            <person name="Drula E."/>
            <person name="Henrissat B."/>
            <person name="Wiebenga A."/>
            <person name="Lubbers R.J."/>
            <person name="Gomes A.C."/>
            <person name="Macurrencykelacurrency M.R."/>
            <person name="Stajich J."/>
            <person name="Grigoriev I.V."/>
            <person name="Mortensen U.H."/>
            <person name="De Vries R.P."/>
            <person name="Baker S.E."/>
            <person name="Andersen M.R."/>
        </authorList>
    </citation>
    <scope>NUCLEOTIDE SEQUENCE [LARGE SCALE GENOMIC DNA]</scope>
    <source>
        <strain evidence="1 2">CBS 449.75</strain>
    </source>
</reference>
<dbReference type="PROSITE" id="PS51257">
    <property type="entry name" value="PROKAR_LIPOPROTEIN"/>
    <property type="match status" value="1"/>
</dbReference>
<dbReference type="EMBL" id="JBFXLQ010000023">
    <property type="protein sequence ID" value="KAL2866676.1"/>
    <property type="molecule type" value="Genomic_DNA"/>
</dbReference>
<sequence length="74" mass="7947">MGQIRVKRLIDATAACVPNMHTHPLLLFMSSGCGRPSGGKSPLLSFTDRVQWNTVLGRVVVKTQNMAGGIKPTV</sequence>
<proteinExistence type="predicted"/>
<dbReference type="Proteomes" id="UP001610432">
    <property type="component" value="Unassembled WGS sequence"/>
</dbReference>
<protein>
    <submittedName>
        <fullName evidence="1">Uncharacterized protein</fullName>
    </submittedName>
</protein>
<organism evidence="1 2">
    <name type="scientific">Aspergillus lucknowensis</name>
    <dbReference type="NCBI Taxonomy" id="176173"/>
    <lineage>
        <taxon>Eukaryota</taxon>
        <taxon>Fungi</taxon>
        <taxon>Dikarya</taxon>
        <taxon>Ascomycota</taxon>
        <taxon>Pezizomycotina</taxon>
        <taxon>Eurotiomycetes</taxon>
        <taxon>Eurotiomycetidae</taxon>
        <taxon>Eurotiales</taxon>
        <taxon>Aspergillaceae</taxon>
        <taxon>Aspergillus</taxon>
        <taxon>Aspergillus subgen. Nidulantes</taxon>
    </lineage>
</organism>
<name>A0ABR4LQ59_9EURO</name>
<dbReference type="GeneID" id="98144303"/>